<evidence type="ECO:0000313" key="3">
    <source>
        <dbReference type="Proteomes" id="UP000247727"/>
    </source>
</evidence>
<keyword evidence="1" id="KW-0812">Transmembrane</keyword>
<keyword evidence="1" id="KW-1133">Transmembrane helix</keyword>
<evidence type="ECO:0000313" key="2">
    <source>
        <dbReference type="EMBL" id="PYF06271.1"/>
    </source>
</evidence>
<name>A0A318TN16_9RHOB</name>
<keyword evidence="3" id="KW-1185">Reference proteome</keyword>
<keyword evidence="1" id="KW-0472">Membrane</keyword>
<proteinExistence type="predicted"/>
<sequence>MTELTELAELLLSASPTVLALLLGLLAVSICGFALFLVYRVIQGRGE</sequence>
<dbReference type="RefSeq" id="WP_181420953.1">
    <property type="nucleotide sequence ID" value="NZ_QJTK01000032.1"/>
</dbReference>
<organism evidence="2 3">
    <name type="scientific">Rhodobacter viridis</name>
    <dbReference type="NCBI Taxonomy" id="1054202"/>
    <lineage>
        <taxon>Bacteria</taxon>
        <taxon>Pseudomonadati</taxon>
        <taxon>Pseudomonadota</taxon>
        <taxon>Alphaproteobacteria</taxon>
        <taxon>Rhodobacterales</taxon>
        <taxon>Rhodobacter group</taxon>
        <taxon>Rhodobacter</taxon>
    </lineage>
</organism>
<comment type="caution">
    <text evidence="2">The sequence shown here is derived from an EMBL/GenBank/DDBJ whole genome shotgun (WGS) entry which is preliminary data.</text>
</comment>
<evidence type="ECO:0000256" key="1">
    <source>
        <dbReference type="SAM" id="Phobius"/>
    </source>
</evidence>
<dbReference type="Proteomes" id="UP000247727">
    <property type="component" value="Unassembled WGS sequence"/>
</dbReference>
<feature type="transmembrane region" description="Helical" evidence="1">
    <location>
        <begin position="20"/>
        <end position="42"/>
    </location>
</feature>
<reference evidence="2 3" key="1">
    <citation type="submission" date="2018-06" db="EMBL/GenBank/DDBJ databases">
        <title>Genomic Encyclopedia of Type Strains, Phase III (KMG-III): the genomes of soil and plant-associated and newly described type strains.</title>
        <authorList>
            <person name="Whitman W."/>
        </authorList>
    </citation>
    <scope>NUCLEOTIDE SEQUENCE [LARGE SCALE GENOMIC DNA]</scope>
    <source>
        <strain evidence="2 3">JA737</strain>
    </source>
</reference>
<dbReference type="EMBL" id="QJTK01000032">
    <property type="protein sequence ID" value="PYF06271.1"/>
    <property type="molecule type" value="Genomic_DNA"/>
</dbReference>
<gene>
    <name evidence="2" type="ORF">C8J30_1325</name>
</gene>
<dbReference type="AlphaFoldDB" id="A0A318TN16"/>
<protein>
    <submittedName>
        <fullName evidence="2">Uncharacterized protein</fullName>
    </submittedName>
</protein>
<accession>A0A318TN16</accession>